<sequence length="46" mass="4975">MSESCKTLPTLGTTTFQNPAPGFRGHPHEKSVSSSTVSTVWLERAL</sequence>
<evidence type="ECO:0000256" key="1">
    <source>
        <dbReference type="SAM" id="MobiDB-lite"/>
    </source>
</evidence>
<feature type="compositionally biased region" description="Polar residues" evidence="1">
    <location>
        <begin position="1"/>
        <end position="18"/>
    </location>
</feature>
<name>A0A381RMJ3_9ZZZZ</name>
<feature type="non-terminal residue" evidence="2">
    <location>
        <position position="46"/>
    </location>
</feature>
<feature type="region of interest" description="Disordered" evidence="1">
    <location>
        <begin position="1"/>
        <end position="38"/>
    </location>
</feature>
<dbReference type="EMBL" id="UINC01002060">
    <property type="protein sequence ID" value="SUZ92461.1"/>
    <property type="molecule type" value="Genomic_DNA"/>
</dbReference>
<dbReference type="AlphaFoldDB" id="A0A381RMJ3"/>
<evidence type="ECO:0000313" key="2">
    <source>
        <dbReference type="EMBL" id="SUZ92461.1"/>
    </source>
</evidence>
<organism evidence="2">
    <name type="scientific">marine metagenome</name>
    <dbReference type="NCBI Taxonomy" id="408172"/>
    <lineage>
        <taxon>unclassified sequences</taxon>
        <taxon>metagenomes</taxon>
        <taxon>ecological metagenomes</taxon>
    </lineage>
</organism>
<gene>
    <name evidence="2" type="ORF">METZ01_LOCUS45315</name>
</gene>
<accession>A0A381RMJ3</accession>
<proteinExistence type="predicted"/>
<reference evidence="2" key="1">
    <citation type="submission" date="2018-05" db="EMBL/GenBank/DDBJ databases">
        <authorList>
            <person name="Lanie J.A."/>
            <person name="Ng W.-L."/>
            <person name="Kazmierczak K.M."/>
            <person name="Andrzejewski T.M."/>
            <person name="Davidsen T.M."/>
            <person name="Wayne K.J."/>
            <person name="Tettelin H."/>
            <person name="Glass J.I."/>
            <person name="Rusch D."/>
            <person name="Podicherti R."/>
            <person name="Tsui H.-C.T."/>
            <person name="Winkler M.E."/>
        </authorList>
    </citation>
    <scope>NUCLEOTIDE SEQUENCE</scope>
</reference>
<protein>
    <submittedName>
        <fullName evidence="2">Uncharacterized protein</fullName>
    </submittedName>
</protein>